<gene>
    <name evidence="1" type="ORF">BOTBODRAFT_37323</name>
</gene>
<dbReference type="InParanoid" id="A0A067MB25"/>
<dbReference type="HOGENOM" id="CLU_2542285_0_0_1"/>
<dbReference type="EMBL" id="KL198082">
    <property type="protein sequence ID" value="KDQ09082.1"/>
    <property type="molecule type" value="Genomic_DNA"/>
</dbReference>
<accession>A0A067MB25</accession>
<dbReference type="AlphaFoldDB" id="A0A067MB25"/>
<reference evidence="2" key="1">
    <citation type="journal article" date="2014" name="Proc. Natl. Acad. Sci. U.S.A.">
        <title>Extensive sampling of basidiomycete genomes demonstrates inadequacy of the white-rot/brown-rot paradigm for wood decay fungi.</title>
        <authorList>
            <person name="Riley R."/>
            <person name="Salamov A.A."/>
            <person name="Brown D.W."/>
            <person name="Nagy L.G."/>
            <person name="Floudas D."/>
            <person name="Held B.W."/>
            <person name="Levasseur A."/>
            <person name="Lombard V."/>
            <person name="Morin E."/>
            <person name="Otillar R."/>
            <person name="Lindquist E.A."/>
            <person name="Sun H."/>
            <person name="LaButti K.M."/>
            <person name="Schmutz J."/>
            <person name="Jabbour D."/>
            <person name="Luo H."/>
            <person name="Baker S.E."/>
            <person name="Pisabarro A.G."/>
            <person name="Walton J.D."/>
            <person name="Blanchette R.A."/>
            <person name="Henrissat B."/>
            <person name="Martin F."/>
            <person name="Cullen D."/>
            <person name="Hibbett D.S."/>
            <person name="Grigoriev I.V."/>
        </authorList>
    </citation>
    <scope>NUCLEOTIDE SEQUENCE [LARGE SCALE GENOMIC DNA]</scope>
    <source>
        <strain evidence="2">FD-172 SS1</strain>
    </source>
</reference>
<evidence type="ECO:0000313" key="1">
    <source>
        <dbReference type="EMBL" id="KDQ09082.1"/>
    </source>
</evidence>
<evidence type="ECO:0000313" key="2">
    <source>
        <dbReference type="Proteomes" id="UP000027195"/>
    </source>
</evidence>
<organism evidence="1 2">
    <name type="scientific">Botryobasidium botryosum (strain FD-172 SS1)</name>
    <dbReference type="NCBI Taxonomy" id="930990"/>
    <lineage>
        <taxon>Eukaryota</taxon>
        <taxon>Fungi</taxon>
        <taxon>Dikarya</taxon>
        <taxon>Basidiomycota</taxon>
        <taxon>Agaricomycotina</taxon>
        <taxon>Agaricomycetes</taxon>
        <taxon>Cantharellales</taxon>
        <taxon>Botryobasidiaceae</taxon>
        <taxon>Botryobasidium</taxon>
    </lineage>
</organism>
<proteinExistence type="predicted"/>
<keyword evidence="2" id="KW-1185">Reference proteome</keyword>
<name>A0A067MB25_BOTB1</name>
<protein>
    <submittedName>
        <fullName evidence="1">Uncharacterized protein</fullName>
    </submittedName>
</protein>
<sequence>MTSTLSITITVILAITLAFAVVSAVRGTLRSFACVRFASTRRIFSHYSHLRPASHEARVPISRFACQERRDVQYAHIFFFNTS</sequence>
<dbReference type="Proteomes" id="UP000027195">
    <property type="component" value="Unassembled WGS sequence"/>
</dbReference>